<dbReference type="InterPro" id="IPR013059">
    <property type="entry name" value="Trp_tyr_transpt"/>
</dbReference>
<feature type="transmembrane region" description="Helical" evidence="10">
    <location>
        <begin position="29"/>
        <end position="47"/>
    </location>
</feature>
<dbReference type="NCBIfam" id="TIGR00837">
    <property type="entry name" value="araaP"/>
    <property type="match status" value="1"/>
</dbReference>
<dbReference type="Proteomes" id="UP000000607">
    <property type="component" value="Chromosome"/>
</dbReference>
<evidence type="ECO:0000256" key="1">
    <source>
        <dbReference type="ARBA" id="ARBA00004429"/>
    </source>
</evidence>
<feature type="transmembrane region" description="Helical" evidence="10">
    <location>
        <begin position="409"/>
        <end position="432"/>
    </location>
</feature>
<feature type="transmembrane region" description="Helical" evidence="10">
    <location>
        <begin position="307"/>
        <end position="329"/>
    </location>
</feature>
<keyword evidence="8 10" id="KW-1133">Transmembrane helix</keyword>
<evidence type="ECO:0000256" key="9">
    <source>
        <dbReference type="ARBA" id="ARBA00023136"/>
    </source>
</evidence>
<gene>
    <name evidence="11" type="primary">sdaC</name>
    <name evidence="11" type="ordered locus">MS1895</name>
</gene>
<evidence type="ECO:0000256" key="2">
    <source>
        <dbReference type="ARBA" id="ARBA00005452"/>
    </source>
</evidence>
<keyword evidence="9 10" id="KW-0472">Membrane</keyword>
<dbReference type="AlphaFoldDB" id="Q65RA8"/>
<dbReference type="NCBIfam" id="NF007789">
    <property type="entry name" value="PRK10483.1"/>
    <property type="match status" value="1"/>
</dbReference>
<keyword evidence="3 10" id="KW-0813">Transport</keyword>
<comment type="subcellular location">
    <subcellularLocation>
        <location evidence="1 10">Cell inner membrane</location>
        <topology evidence="1 10">Multi-pass membrane protein</topology>
    </subcellularLocation>
</comment>
<proteinExistence type="inferred from homology"/>
<dbReference type="Pfam" id="PF03222">
    <property type="entry name" value="Trp_Tyr_perm"/>
    <property type="match status" value="1"/>
</dbReference>
<keyword evidence="12" id="KW-1185">Reference proteome</keyword>
<keyword evidence="4 10" id="KW-1003">Cell membrane</keyword>
<evidence type="ECO:0000256" key="5">
    <source>
        <dbReference type="ARBA" id="ARBA00022519"/>
    </source>
</evidence>
<protein>
    <recommendedName>
        <fullName evidence="10">Aromatic amino acid permease</fullName>
    </recommendedName>
</protein>
<evidence type="ECO:0000256" key="8">
    <source>
        <dbReference type="ARBA" id="ARBA00022989"/>
    </source>
</evidence>
<feature type="transmembrane region" description="Helical" evidence="10">
    <location>
        <begin position="105"/>
        <end position="123"/>
    </location>
</feature>
<feature type="transmembrane region" description="Helical" evidence="10">
    <location>
        <begin position="214"/>
        <end position="231"/>
    </location>
</feature>
<feature type="transmembrane region" description="Helical" evidence="10">
    <location>
        <begin position="252"/>
        <end position="270"/>
    </location>
</feature>
<feature type="transmembrane region" description="Helical" evidence="10">
    <location>
        <begin position="282"/>
        <end position="300"/>
    </location>
</feature>
<feature type="transmembrane region" description="Helical" evidence="10">
    <location>
        <begin position="53"/>
        <end position="79"/>
    </location>
</feature>
<dbReference type="PROSITE" id="PS00594">
    <property type="entry name" value="AROMATIC_AA_PERMEASE_1"/>
    <property type="match status" value="1"/>
</dbReference>
<dbReference type="KEGG" id="msu:MS1895"/>
<evidence type="ECO:0000256" key="7">
    <source>
        <dbReference type="ARBA" id="ARBA00022970"/>
    </source>
</evidence>
<dbReference type="GO" id="GO:0003333">
    <property type="term" value="P:amino acid transmembrane transport"/>
    <property type="evidence" value="ECO:0007669"/>
    <property type="project" value="InterPro"/>
</dbReference>
<dbReference type="GO" id="GO:0005886">
    <property type="term" value="C:plasma membrane"/>
    <property type="evidence" value="ECO:0007669"/>
    <property type="project" value="UniProtKB-SubCell"/>
</dbReference>
<evidence type="ECO:0000256" key="6">
    <source>
        <dbReference type="ARBA" id="ARBA00022692"/>
    </source>
</evidence>
<dbReference type="InterPro" id="IPR018227">
    <property type="entry name" value="Amino_acid_transport_2"/>
</dbReference>
<dbReference type="InterPro" id="IPR013061">
    <property type="entry name" value="Trp/try_permease_CS"/>
</dbReference>
<keyword evidence="6 10" id="KW-0812">Transmembrane</keyword>
<dbReference type="PRINTS" id="PR00166">
    <property type="entry name" value="AROAAPRMEASE"/>
</dbReference>
<comment type="similarity">
    <text evidence="2 10">Belongs to the amino acid/polyamine transporter 2 family. Mtr/TnaB/TyrP permease subfamily.</text>
</comment>
<evidence type="ECO:0000313" key="12">
    <source>
        <dbReference type="Proteomes" id="UP000000607"/>
    </source>
</evidence>
<accession>Q65RA8</accession>
<keyword evidence="7 10" id="KW-0029">Amino-acid transport</keyword>
<dbReference type="STRING" id="221988.MS1895"/>
<evidence type="ECO:0000313" key="11">
    <source>
        <dbReference type="EMBL" id="AAU38502.1"/>
    </source>
</evidence>
<evidence type="ECO:0000256" key="10">
    <source>
        <dbReference type="RuleBase" id="RU367149"/>
    </source>
</evidence>
<dbReference type="GO" id="GO:0015173">
    <property type="term" value="F:aromatic amino acid transmembrane transporter activity"/>
    <property type="evidence" value="ECO:0007669"/>
    <property type="project" value="UniProtKB-UniRule"/>
</dbReference>
<dbReference type="HOGENOM" id="CLU_038102_2_1_6"/>
<comment type="function">
    <text evidence="10">Involved in transporting aromatic amino acids across the cytoplasmic membrane.</text>
</comment>
<sequence length="438" mass="47521">MYYYNSSKSYLTWKTFMEKSMKNKKQPSLLGGAMIIAGGTIGAGMLANPISTAGVWFLGSLLILIYTWFCMMSSGLMLLEANLHYPTGSSFDTIVKDLLGKGWNILNGLSLAFVLYILTYAYITSGGGITEGFLNQLLSSEQSAVEIGRSSGSLIFTFVLAVFVWFSTKAVDRFSTILIGGMVISFFLSVSGLISSANADVLLNSATSQDTQYLPYALVALPVCLVSFGFHQNVPSLVKYYNRDAGKVSKSVFVGTFIALIIYILWQLAIQGNLPRAEFVPVIEKGGDIAALLAALSKYIQTDYIALALNFFAYMAIASSFLGVTLGLFDYIADLCGFDDSKAGRTKTALATFLPPLLLSLQFPYGFVIAIGYAGLAATIWAAIVPALLAKASRKKFNKPSYSCFGGNLMVYFIIIFGVLNILSQLAMQFGWLPEFKG</sequence>
<dbReference type="EMBL" id="AE016827">
    <property type="protein sequence ID" value="AAU38502.1"/>
    <property type="molecule type" value="Genomic_DNA"/>
</dbReference>
<feature type="transmembrane region" description="Helical" evidence="10">
    <location>
        <begin position="147"/>
        <end position="167"/>
    </location>
</feature>
<name>Q65RA8_MANSM</name>
<evidence type="ECO:0000256" key="4">
    <source>
        <dbReference type="ARBA" id="ARBA00022475"/>
    </source>
</evidence>
<dbReference type="Gene3D" id="1.20.1740.10">
    <property type="entry name" value="Amino acid/polyamine transporter I"/>
    <property type="match status" value="1"/>
</dbReference>
<dbReference type="PANTHER" id="PTHR46997:SF1">
    <property type="entry name" value="LOW AFFINITY TRYPTOPHAN PERMEASE-RELATED"/>
    <property type="match status" value="1"/>
</dbReference>
<feature type="transmembrane region" description="Helical" evidence="10">
    <location>
        <begin position="174"/>
        <end position="194"/>
    </location>
</feature>
<feature type="transmembrane region" description="Helical" evidence="10">
    <location>
        <begin position="363"/>
        <end position="389"/>
    </location>
</feature>
<evidence type="ECO:0000256" key="3">
    <source>
        <dbReference type="ARBA" id="ARBA00022448"/>
    </source>
</evidence>
<reference evidence="11 12" key="1">
    <citation type="journal article" date="2004" name="Nat. Biotechnol.">
        <title>The genome sequence of the capnophilic rumen bacterium Mannheimia succiniciproducens.</title>
        <authorList>
            <person name="Hong S.H."/>
            <person name="Kim J.S."/>
            <person name="Lee S.Y."/>
            <person name="In Y.H."/>
            <person name="Choi S.S."/>
            <person name="Rih J.-K."/>
            <person name="Kim C.H."/>
            <person name="Jeong H."/>
            <person name="Hur C.G."/>
            <person name="Kim J.J."/>
        </authorList>
    </citation>
    <scope>NUCLEOTIDE SEQUENCE [LARGE SCALE GENOMIC DNA]</scope>
    <source>
        <strain evidence="12">KCTC 0769BP / MBEL55E</strain>
    </source>
</reference>
<dbReference type="PANTHER" id="PTHR46997">
    <property type="entry name" value="LOW AFFINITY TRYPTOPHAN PERMEASE-RELATED"/>
    <property type="match status" value="1"/>
</dbReference>
<dbReference type="eggNOG" id="COG0814">
    <property type="taxonomic scope" value="Bacteria"/>
</dbReference>
<keyword evidence="5 10" id="KW-0997">Cell inner membrane</keyword>
<organism evidence="11 12">
    <name type="scientific">Mannheimia succiniciproducens (strain KCTC 0769BP / MBEL55E)</name>
    <dbReference type="NCBI Taxonomy" id="221988"/>
    <lineage>
        <taxon>Bacteria</taxon>
        <taxon>Pseudomonadati</taxon>
        <taxon>Pseudomonadota</taxon>
        <taxon>Gammaproteobacteria</taxon>
        <taxon>Pasteurellales</taxon>
        <taxon>Pasteurellaceae</taxon>
        <taxon>Basfia</taxon>
    </lineage>
</organism>